<accession>A0A450SFN1</accession>
<protein>
    <submittedName>
        <fullName evidence="1">Uncharacterized protein</fullName>
    </submittedName>
</protein>
<proteinExistence type="predicted"/>
<dbReference type="EMBL" id="CAADEW010000032">
    <property type="protein sequence ID" value="VFJ51682.1"/>
    <property type="molecule type" value="Genomic_DNA"/>
</dbReference>
<sequence>MHRLTASWPLAFRNMKRGQVFPFSIMIPTKLHYLGSVKQSNREKERPDPNCVTANARMAKGKSHVGWGERSKPQQFPLLGFALAGSPQPTLPYCSPCTESRAT</sequence>
<evidence type="ECO:0000313" key="1">
    <source>
        <dbReference type="EMBL" id="VFJ51682.1"/>
    </source>
</evidence>
<organism evidence="1">
    <name type="scientific">Candidatus Kentrum sp. FW</name>
    <dbReference type="NCBI Taxonomy" id="2126338"/>
    <lineage>
        <taxon>Bacteria</taxon>
        <taxon>Pseudomonadati</taxon>
        <taxon>Pseudomonadota</taxon>
        <taxon>Gammaproteobacteria</taxon>
        <taxon>Candidatus Kentrum</taxon>
    </lineage>
</organism>
<gene>
    <name evidence="1" type="ORF">BECKFW1821A_GA0114235_103218</name>
</gene>
<name>A0A450SFN1_9GAMM</name>
<dbReference type="AlphaFoldDB" id="A0A450SFN1"/>
<reference evidence="1" key="1">
    <citation type="submission" date="2019-02" db="EMBL/GenBank/DDBJ databases">
        <authorList>
            <person name="Gruber-Vodicka R. H."/>
            <person name="Seah K. B. B."/>
        </authorList>
    </citation>
    <scope>NUCLEOTIDE SEQUENCE</scope>
    <source>
        <strain evidence="1">BECK_BZ15</strain>
    </source>
</reference>